<evidence type="ECO:0000256" key="3">
    <source>
        <dbReference type="SAM" id="MobiDB-lite"/>
    </source>
</evidence>
<reference evidence="4" key="1">
    <citation type="submission" date="2022-12" db="EMBL/GenBank/DDBJ databases">
        <title>Paraconexibacter alkalitolerans sp. nov. and Baekduia alba sp. nov., isolated from soil and emended description of the genera Paraconexibacter (Chun et al., 2020) and Baekduia (An et al., 2020).</title>
        <authorList>
            <person name="Vieira S."/>
            <person name="Huber K.J."/>
            <person name="Geppert A."/>
            <person name="Wolf J."/>
            <person name="Neumann-Schaal M."/>
            <person name="Muesken M."/>
            <person name="Overmann J."/>
        </authorList>
    </citation>
    <scope>NUCLEOTIDE SEQUENCE</scope>
    <source>
        <strain evidence="4">AEG42_29</strain>
    </source>
</reference>
<evidence type="ECO:0000256" key="2">
    <source>
        <dbReference type="ARBA" id="ARBA00023002"/>
    </source>
</evidence>
<dbReference type="SUPFAM" id="SSF51735">
    <property type="entry name" value="NAD(P)-binding Rossmann-fold domains"/>
    <property type="match status" value="1"/>
</dbReference>
<dbReference type="Pfam" id="PF00106">
    <property type="entry name" value="adh_short"/>
    <property type="match status" value="1"/>
</dbReference>
<protein>
    <submittedName>
        <fullName evidence="4">FabG-like 3-oxoacyl-(Acyl-carrier-protein) reductase</fullName>
    </submittedName>
</protein>
<sequence length="312" mass="31511">MPAPRAVLITGGTSGLGLAAARELAARGGVAVTATGRTVTSAPPLPGVAWAALDLADRDSVARIVAGSEPLHALVANAGSQFTGVQRTAAGWEATFAINHLGHVDLICGLLAAGRLAPGARIVIVGSGTHDPAVRTGMPAPRLTTVRAAVDDIGPDADGDGDAERGRGGARAARRRYTTSKLANVMTGLHLARCLAGRGVTVTAFDPGLMPGTGLVRDAPRAVQLLWRTAAQGLRVLPGVTTAAVSGRVLADLAVGDAWAGRTGIYVSLDRVRDASVQARDVAGQERLWAESLALLGIAPDPAAATPAAPSV</sequence>
<feature type="region of interest" description="Disordered" evidence="3">
    <location>
        <begin position="154"/>
        <end position="173"/>
    </location>
</feature>
<dbReference type="InterPro" id="IPR002347">
    <property type="entry name" value="SDR_fam"/>
</dbReference>
<dbReference type="AlphaFoldDB" id="A0AAU7AQ00"/>
<dbReference type="RefSeq" id="WP_354700278.1">
    <property type="nucleotide sequence ID" value="NZ_CP114014.1"/>
</dbReference>
<dbReference type="PRINTS" id="PR00081">
    <property type="entry name" value="GDHRDH"/>
</dbReference>
<evidence type="ECO:0000313" key="4">
    <source>
        <dbReference type="EMBL" id="XAY03726.1"/>
    </source>
</evidence>
<organism evidence="4">
    <name type="scientific">Paraconexibacter sp. AEG42_29</name>
    <dbReference type="NCBI Taxonomy" id="2997339"/>
    <lineage>
        <taxon>Bacteria</taxon>
        <taxon>Bacillati</taxon>
        <taxon>Actinomycetota</taxon>
        <taxon>Thermoleophilia</taxon>
        <taxon>Solirubrobacterales</taxon>
        <taxon>Paraconexibacteraceae</taxon>
        <taxon>Paraconexibacter</taxon>
    </lineage>
</organism>
<gene>
    <name evidence="4" type="ORF">DSM112329_00546</name>
</gene>
<comment type="similarity">
    <text evidence="1">Belongs to the short-chain dehydrogenases/reductases (SDR) family.</text>
</comment>
<dbReference type="EMBL" id="CP114014">
    <property type="protein sequence ID" value="XAY03726.1"/>
    <property type="molecule type" value="Genomic_DNA"/>
</dbReference>
<proteinExistence type="inferred from homology"/>
<dbReference type="GO" id="GO:0016491">
    <property type="term" value="F:oxidoreductase activity"/>
    <property type="evidence" value="ECO:0007669"/>
    <property type="project" value="UniProtKB-KW"/>
</dbReference>
<evidence type="ECO:0000256" key="1">
    <source>
        <dbReference type="ARBA" id="ARBA00006484"/>
    </source>
</evidence>
<dbReference type="PANTHER" id="PTHR24320">
    <property type="entry name" value="RETINOL DEHYDROGENASE"/>
    <property type="match status" value="1"/>
</dbReference>
<dbReference type="InterPro" id="IPR036291">
    <property type="entry name" value="NAD(P)-bd_dom_sf"/>
</dbReference>
<accession>A0AAU7AQ00</accession>
<dbReference type="Gene3D" id="3.40.50.720">
    <property type="entry name" value="NAD(P)-binding Rossmann-like Domain"/>
    <property type="match status" value="1"/>
</dbReference>
<dbReference type="PANTHER" id="PTHR24320:SF152">
    <property type="entry name" value="SHORT-CHAIN DEHYDROGENASE_REDUCTASE FAMILY PROTEIN"/>
    <property type="match status" value="1"/>
</dbReference>
<name>A0AAU7AQ00_9ACTN</name>
<keyword evidence="2" id="KW-0560">Oxidoreductase</keyword>
<dbReference type="KEGG" id="parq:DSM112329_00546"/>